<dbReference type="Pfam" id="PF01464">
    <property type="entry name" value="SLT"/>
    <property type="match status" value="1"/>
</dbReference>
<dbReference type="InterPro" id="IPR008258">
    <property type="entry name" value="Transglycosylase_SLT_dom_1"/>
</dbReference>
<dbReference type="EMBL" id="SNRX01000013">
    <property type="protein sequence ID" value="KAA6301838.1"/>
    <property type="molecule type" value="Genomic_DNA"/>
</dbReference>
<dbReference type="SUPFAM" id="SSF53955">
    <property type="entry name" value="Lysozyme-like"/>
    <property type="match status" value="1"/>
</dbReference>
<evidence type="ECO:0000256" key="1">
    <source>
        <dbReference type="ARBA" id="ARBA00007734"/>
    </source>
</evidence>
<dbReference type="PANTHER" id="PTHR37423:SF2">
    <property type="entry name" value="MEMBRANE-BOUND LYTIC MUREIN TRANSGLYCOSYLASE C"/>
    <property type="match status" value="1"/>
</dbReference>
<dbReference type="CDD" id="cd16894">
    <property type="entry name" value="MltD-like"/>
    <property type="match status" value="1"/>
</dbReference>
<dbReference type="PANTHER" id="PTHR37423">
    <property type="entry name" value="SOLUBLE LYTIC MUREIN TRANSGLYCOSYLASE-RELATED"/>
    <property type="match status" value="1"/>
</dbReference>
<dbReference type="InterPro" id="IPR023346">
    <property type="entry name" value="Lysozyme-like_dom_sf"/>
</dbReference>
<dbReference type="AlphaFoldDB" id="A0A5M8P0C4"/>
<dbReference type="GO" id="GO:0016829">
    <property type="term" value="F:lyase activity"/>
    <property type="evidence" value="ECO:0007669"/>
    <property type="project" value="UniProtKB-KW"/>
</dbReference>
<evidence type="ECO:0000313" key="4">
    <source>
        <dbReference type="Proteomes" id="UP000324575"/>
    </source>
</evidence>
<proteinExistence type="inferred from homology"/>
<name>A0A5M8P0C4_9BACT</name>
<dbReference type="EC" id="4.2.2.-" evidence="3"/>
<keyword evidence="3" id="KW-0456">Lyase</keyword>
<dbReference type="Gene3D" id="1.10.530.10">
    <property type="match status" value="1"/>
</dbReference>
<protein>
    <submittedName>
        <fullName evidence="3">Membrane-bound lytic murein transglycosylase D</fullName>
        <ecNumber evidence="3">4.2.2.-</ecNumber>
    </submittedName>
</protein>
<accession>A0A5M8P0C4</accession>
<reference evidence="3 4" key="1">
    <citation type="submission" date="2019-03" db="EMBL/GenBank/DDBJ databases">
        <title>Single cell metagenomics reveals metabolic interactions within the superorganism composed of flagellate Streblomastix strix and complex community of Bacteroidetes bacteria on its surface.</title>
        <authorList>
            <person name="Treitli S.C."/>
            <person name="Kolisko M."/>
            <person name="Husnik F."/>
            <person name="Keeling P."/>
            <person name="Hampl V."/>
        </authorList>
    </citation>
    <scope>NUCLEOTIDE SEQUENCE [LARGE SCALE GENOMIC DNA]</scope>
    <source>
        <strain evidence="3">St1</strain>
    </source>
</reference>
<dbReference type="Proteomes" id="UP000324575">
    <property type="component" value="Unassembled WGS sequence"/>
</dbReference>
<organism evidence="3 4">
    <name type="scientific">Candidatus Ordinivivax streblomastigis</name>
    <dbReference type="NCBI Taxonomy" id="2540710"/>
    <lineage>
        <taxon>Bacteria</taxon>
        <taxon>Pseudomonadati</taxon>
        <taxon>Bacteroidota</taxon>
        <taxon>Bacteroidia</taxon>
        <taxon>Bacteroidales</taxon>
        <taxon>Candidatus Ordinivivax</taxon>
    </lineage>
</organism>
<evidence type="ECO:0000313" key="3">
    <source>
        <dbReference type="EMBL" id="KAA6301838.1"/>
    </source>
</evidence>
<feature type="domain" description="Transglycosylase SLT" evidence="2">
    <location>
        <begin position="99"/>
        <end position="203"/>
    </location>
</feature>
<sequence length="318" mass="36442">MYIRSKHLFVFLSLLLPTLVCLILFSAGQKADDESLEQPMVSAAVVSLPVPLKIEFCGDTISLRRLDMRERFDREINAMTYWHSTTMLYMKRANRYFPIIEPILKKNGVPDDFKYLAVIESGLENRVVSPASAAGLWQMLEGTAKEMGLEVRSDVDERYNVEKATEAACRYLKTANSRFGNWATAAASYNCGMARISNELQFQQVKSAFDLWLPEETSRYVFRIMAMKTIMTNPKKYGFVLKKEDLYPPVKLDYVEVVNEIPDLAAFAREHGILYRQLKEQNLWLSGKQLTLPKGEKRTYRIAIPTDFATFAPESIEN</sequence>
<gene>
    <name evidence="3" type="ORF">EZS26_002001</name>
</gene>
<comment type="similarity">
    <text evidence="1">Belongs to the transglycosylase Slt family.</text>
</comment>
<comment type="caution">
    <text evidence="3">The sequence shown here is derived from an EMBL/GenBank/DDBJ whole genome shotgun (WGS) entry which is preliminary data.</text>
</comment>
<evidence type="ECO:0000259" key="2">
    <source>
        <dbReference type="Pfam" id="PF01464"/>
    </source>
</evidence>